<protein>
    <submittedName>
        <fullName evidence="1">Uncharacterized protein</fullName>
    </submittedName>
</protein>
<proteinExistence type="predicted"/>
<geneLocation type="plasmid" evidence="1 2">
    <name>pAb134-04</name>
</geneLocation>
<name>A0ABX8AZN2_9HYPH</name>
<organism evidence="1 2">
    <name type="scientific">Pseudovibrio brasiliensis</name>
    <dbReference type="NCBI Taxonomy" id="1898042"/>
    <lineage>
        <taxon>Bacteria</taxon>
        <taxon>Pseudomonadati</taxon>
        <taxon>Pseudomonadota</taxon>
        <taxon>Alphaproteobacteria</taxon>
        <taxon>Hyphomicrobiales</taxon>
        <taxon>Stappiaceae</taxon>
        <taxon>Pseudovibrio</taxon>
    </lineage>
</organism>
<dbReference type="RefSeq" id="WP_143508361.1">
    <property type="nucleotide sequence ID" value="NZ_CP074130.1"/>
</dbReference>
<dbReference type="Proteomes" id="UP000680706">
    <property type="component" value="Plasmid pAb134-04"/>
</dbReference>
<keyword evidence="1" id="KW-0614">Plasmid</keyword>
<accession>A0ABX8AZN2</accession>
<evidence type="ECO:0000313" key="1">
    <source>
        <dbReference type="EMBL" id="QUS59151.1"/>
    </source>
</evidence>
<dbReference type="EMBL" id="CP074130">
    <property type="protein sequence ID" value="QUS59151.1"/>
    <property type="molecule type" value="Genomic_DNA"/>
</dbReference>
<sequence length="177" mass="19776">MTSLHQQRERTITAIEAWLGLHVELENWHIKFDEAEEHLHPLKDRANLTYLGFLKGFPAKQWAMIGDGAGWTPVAAMALSWCEGATWESVLKAWQSIESLDLESTVSNLAAQMTNPKFLPEPNLAAVLKIGGTPGGAWVILTALKLHGKFVQYDETLVPRSSVHSALWPLIEQPKRE</sequence>
<gene>
    <name evidence="1" type="ORF">KGB56_26520</name>
</gene>
<reference evidence="1 2" key="1">
    <citation type="journal article" date="2021" name="Angew. Chem. Int. Ed. Engl.">
        <title>A novel family of nonribosomal peptides modulate collective behavior in Pseudovibrio bacteria isolated from marine sponges.</title>
        <authorList>
            <person name="Ioca L.P."/>
            <person name="Dai Y."/>
            <person name="Kunakom S."/>
            <person name="Diaz-Espinosa J."/>
            <person name="Krunic A."/>
            <person name="Crnkovic C.M."/>
            <person name="Orjala J."/>
            <person name="Sanchez L.M."/>
            <person name="Ferreira A.G."/>
            <person name="Berlinck R.G.S."/>
            <person name="Eustaquio A.S."/>
        </authorList>
    </citation>
    <scope>NUCLEOTIDE SEQUENCE [LARGE SCALE GENOMIC DNA]</scope>
    <source>
        <strain evidence="1 2">Ab134</strain>
        <plasmid evidence="1 2">pAb134-04</plasmid>
    </source>
</reference>
<keyword evidence="2" id="KW-1185">Reference proteome</keyword>
<evidence type="ECO:0000313" key="2">
    <source>
        <dbReference type="Proteomes" id="UP000680706"/>
    </source>
</evidence>